<dbReference type="EMBL" id="PDNA01000082">
    <property type="protein sequence ID" value="PGH15484.1"/>
    <property type="molecule type" value="Genomic_DNA"/>
</dbReference>
<dbReference type="InterPro" id="IPR019436">
    <property type="entry name" value="Say1-like"/>
</dbReference>
<name>A0A2B7XUP0_POLH7</name>
<keyword evidence="3" id="KW-1185">Reference proteome</keyword>
<accession>A0A2B7XUP0</accession>
<dbReference type="Proteomes" id="UP000224634">
    <property type="component" value="Unassembled WGS sequence"/>
</dbReference>
<dbReference type="SUPFAM" id="SSF53474">
    <property type="entry name" value="alpha/beta-Hydrolases"/>
    <property type="match status" value="1"/>
</dbReference>
<dbReference type="STRING" id="1447883.A0A2B7XUP0"/>
<evidence type="ECO:0008006" key="4">
    <source>
        <dbReference type="Google" id="ProtNLM"/>
    </source>
</evidence>
<dbReference type="AlphaFoldDB" id="A0A2B7XUP0"/>
<dbReference type="GO" id="GO:0016787">
    <property type="term" value="F:hydrolase activity"/>
    <property type="evidence" value="ECO:0007669"/>
    <property type="project" value="UniProtKB-KW"/>
</dbReference>
<dbReference type="OrthoDB" id="2152029at2759"/>
<comment type="caution">
    <text evidence="2">The sequence shown here is derived from an EMBL/GenBank/DDBJ whole genome shotgun (WGS) entry which is preliminary data.</text>
</comment>
<dbReference type="Gene3D" id="3.40.50.1820">
    <property type="entry name" value="alpha/beta hydrolase"/>
    <property type="match status" value="1"/>
</dbReference>
<evidence type="ECO:0000313" key="3">
    <source>
        <dbReference type="Proteomes" id="UP000224634"/>
    </source>
</evidence>
<sequence>MKEAKSPPSCKAEHFGLVSDRMSQAECQPPGSPRLSPFGWINLASKIIYIVFTLIGKAIFAIFHRPAGTASWAWHVKLEGMRSFQSGLTMVEIQHVRRSTNSRCKKFAREQRLQTSTVHVPDGFTGHWFGSPDASRVVVYFHGGGYTAPLNCEQLLVMQECIKGLEDVSGFVLSYALASEQANPYPLQLQQAVAMIDYLINDVKKKPENIILASDSAGAHLTLGVLLHISHPHPKIPPINNLQGLLRGALLISPWVTFDVSAPSMHSNEGKDTLRRSSLAYWAKNFLDGAEVDAWNTPLSAPSEWWADLKVEDILVTYGEDELMRDDITTFCATLQAHHSRITTKMFPEEFHGYAIISHFLGRKSACESERFYVQWVRDILEPSNTQKLN</sequence>
<dbReference type="PANTHER" id="PTHR48081">
    <property type="entry name" value="AB HYDROLASE SUPERFAMILY PROTEIN C4A8.06C"/>
    <property type="match status" value="1"/>
</dbReference>
<evidence type="ECO:0000256" key="1">
    <source>
        <dbReference type="ARBA" id="ARBA00022801"/>
    </source>
</evidence>
<organism evidence="2 3">
    <name type="scientific">Polytolypa hystricis (strain UAMH7299)</name>
    <dbReference type="NCBI Taxonomy" id="1447883"/>
    <lineage>
        <taxon>Eukaryota</taxon>
        <taxon>Fungi</taxon>
        <taxon>Dikarya</taxon>
        <taxon>Ascomycota</taxon>
        <taxon>Pezizomycotina</taxon>
        <taxon>Eurotiomycetes</taxon>
        <taxon>Eurotiomycetidae</taxon>
        <taxon>Onygenales</taxon>
        <taxon>Onygenales incertae sedis</taxon>
        <taxon>Polytolypa</taxon>
    </lineage>
</organism>
<reference evidence="2 3" key="1">
    <citation type="submission" date="2017-10" db="EMBL/GenBank/DDBJ databases">
        <title>Comparative genomics in systemic dimorphic fungi from Ajellomycetaceae.</title>
        <authorList>
            <person name="Munoz J.F."/>
            <person name="Mcewen J.G."/>
            <person name="Clay O.K."/>
            <person name="Cuomo C.A."/>
        </authorList>
    </citation>
    <scope>NUCLEOTIDE SEQUENCE [LARGE SCALE GENOMIC DNA]</scope>
    <source>
        <strain evidence="2 3">UAMH7299</strain>
    </source>
</reference>
<evidence type="ECO:0000313" key="2">
    <source>
        <dbReference type="EMBL" id="PGH15484.1"/>
    </source>
</evidence>
<keyword evidence="1" id="KW-0378">Hydrolase</keyword>
<dbReference type="InterPro" id="IPR050300">
    <property type="entry name" value="GDXG_lipolytic_enzyme"/>
</dbReference>
<dbReference type="InterPro" id="IPR029058">
    <property type="entry name" value="AB_hydrolase_fold"/>
</dbReference>
<proteinExistence type="predicted"/>
<protein>
    <recommendedName>
        <fullName evidence="4">Alpha/beta hydrolase fold-3 domain-containing protein</fullName>
    </recommendedName>
</protein>
<dbReference type="PANTHER" id="PTHR48081:SF31">
    <property type="entry name" value="STERYL ACETYL HYDROLASE MUG81-RELATED"/>
    <property type="match status" value="1"/>
</dbReference>
<dbReference type="Pfam" id="PF10340">
    <property type="entry name" value="Say1_Mug180"/>
    <property type="match status" value="1"/>
</dbReference>
<gene>
    <name evidence="2" type="ORF">AJ80_05501</name>
</gene>